<dbReference type="SUPFAM" id="SSF54001">
    <property type="entry name" value="Cysteine proteinases"/>
    <property type="match status" value="1"/>
</dbReference>
<feature type="domain" description="Peptidoglycan binding-like" evidence="1">
    <location>
        <begin position="3"/>
        <end position="54"/>
    </location>
</feature>
<dbReference type="NCBIfam" id="TIGR02594">
    <property type="entry name" value="TIGR02594 family protein"/>
    <property type="match status" value="1"/>
</dbReference>
<dbReference type="Pfam" id="PF01471">
    <property type="entry name" value="PG_binding_1"/>
    <property type="match status" value="1"/>
</dbReference>
<protein>
    <submittedName>
        <fullName evidence="3">TIGR02594 family protein</fullName>
    </submittedName>
</protein>
<sequence length="226" mass="24076">MTVLDIQLRLKALGFDPGPLDGAWGPRTRAAVIAFQRSVNLVQDGIVGPKTVAAFNAQGSGAPKATVGEPIWVQEGRRKLGLHESNPALKAWLKSDGRTLGDPELLPWCGDFVETCIRLALPNEPVPTNPYLARNWLQFGVSCPEPVVGAVAVFWRGSKTGTSGHVGFVVGQDATYLSILGGNQSNTISVSRIAKSRLLGLRWPKTSPLIVAAMGEATGVITENEI</sequence>
<dbReference type="Gene3D" id="1.10.101.10">
    <property type="entry name" value="PGBD-like superfamily/PGBD"/>
    <property type="match status" value="1"/>
</dbReference>
<reference evidence="3 4" key="1">
    <citation type="submission" date="2017-08" db="EMBL/GenBank/DDBJ databases">
        <title>Infants hospitalized years apart are colonized by the same room-sourced microbial strains.</title>
        <authorList>
            <person name="Brooks B."/>
            <person name="Olm M.R."/>
            <person name="Firek B.A."/>
            <person name="Baker R."/>
            <person name="Thomas B.C."/>
            <person name="Morowitz M.J."/>
            <person name="Banfield J.F."/>
        </authorList>
    </citation>
    <scope>NUCLEOTIDE SEQUENCE [LARGE SCALE GENOMIC DNA]</scope>
    <source>
        <strain evidence="3">S2_005_003_R2_43</strain>
    </source>
</reference>
<dbReference type="InterPro" id="IPR002477">
    <property type="entry name" value="Peptidoglycan-bd-like"/>
</dbReference>
<dbReference type="Proteomes" id="UP000249577">
    <property type="component" value="Unassembled WGS sequence"/>
</dbReference>
<dbReference type="InterPro" id="IPR038765">
    <property type="entry name" value="Papain-like_cys_pep_sf"/>
</dbReference>
<evidence type="ECO:0000259" key="2">
    <source>
        <dbReference type="Pfam" id="PF05257"/>
    </source>
</evidence>
<evidence type="ECO:0000313" key="3">
    <source>
        <dbReference type="EMBL" id="PZQ18963.1"/>
    </source>
</evidence>
<dbReference type="InterPro" id="IPR007921">
    <property type="entry name" value="CHAP_dom"/>
</dbReference>
<dbReference type="EMBL" id="QFPN01000001">
    <property type="protein sequence ID" value="PZQ18963.1"/>
    <property type="molecule type" value="Genomic_DNA"/>
</dbReference>
<evidence type="ECO:0000259" key="1">
    <source>
        <dbReference type="Pfam" id="PF01471"/>
    </source>
</evidence>
<evidence type="ECO:0000313" key="4">
    <source>
        <dbReference type="Proteomes" id="UP000249577"/>
    </source>
</evidence>
<accession>A0A2W5MMQ5</accession>
<name>A0A2W5MMQ5_ANCNO</name>
<proteinExistence type="predicted"/>
<comment type="caution">
    <text evidence="3">The sequence shown here is derived from an EMBL/GenBank/DDBJ whole genome shotgun (WGS) entry which is preliminary data.</text>
</comment>
<feature type="domain" description="Peptidase C51" evidence="2">
    <location>
        <begin position="106"/>
        <end position="183"/>
    </location>
</feature>
<organism evidence="3 4">
    <name type="scientific">Ancylobacter novellus</name>
    <name type="common">Thiobacillus novellus</name>
    <dbReference type="NCBI Taxonomy" id="921"/>
    <lineage>
        <taxon>Bacteria</taxon>
        <taxon>Pseudomonadati</taxon>
        <taxon>Pseudomonadota</taxon>
        <taxon>Alphaproteobacteria</taxon>
        <taxon>Hyphomicrobiales</taxon>
        <taxon>Xanthobacteraceae</taxon>
        <taxon>Ancylobacter</taxon>
    </lineage>
</organism>
<dbReference type="AlphaFoldDB" id="A0A2W5MMQ5"/>
<dbReference type="InterPro" id="IPR036365">
    <property type="entry name" value="PGBD-like_sf"/>
</dbReference>
<dbReference type="InterPro" id="IPR013423">
    <property type="entry name" value="CHP02594"/>
</dbReference>
<gene>
    <name evidence="3" type="ORF">DI565_00735</name>
</gene>
<dbReference type="Pfam" id="PF05257">
    <property type="entry name" value="CHAP"/>
    <property type="match status" value="1"/>
</dbReference>
<dbReference type="SUPFAM" id="SSF47090">
    <property type="entry name" value="PGBD-like"/>
    <property type="match status" value="1"/>
</dbReference>
<dbReference type="InterPro" id="IPR036366">
    <property type="entry name" value="PGBDSf"/>
</dbReference>